<dbReference type="EC" id="2.3.-.-" evidence="2"/>
<evidence type="ECO:0000313" key="2">
    <source>
        <dbReference type="EMBL" id="MFC3765762.1"/>
    </source>
</evidence>
<dbReference type="RefSeq" id="WP_239554102.1">
    <property type="nucleotide sequence ID" value="NZ_JAFBCM010000001.1"/>
</dbReference>
<dbReference type="InterPro" id="IPR000182">
    <property type="entry name" value="GNAT_dom"/>
</dbReference>
<sequence length="188" mass="21430">MLKTERLILRPWRQEDREPFAAMNADPAVMEFFVSTMTHEESDGFVDRIEEGWAQRGFGLWAAEEIESGTFLGFIGFFYQTFDAHFTPAFEIGYRLARAGWGKGYATEGAQAAVRYGFEEAGLTDIVSMTCVPNVRSQNVMQKLGMTHDPADDFDHPRVPDGHPFKRHVLYRLTADRWRELDAANVEA</sequence>
<organism evidence="2 3">
    <name type="scientific">Tenggerimyces flavus</name>
    <dbReference type="NCBI Taxonomy" id="1708749"/>
    <lineage>
        <taxon>Bacteria</taxon>
        <taxon>Bacillati</taxon>
        <taxon>Actinomycetota</taxon>
        <taxon>Actinomycetes</taxon>
        <taxon>Propionibacteriales</taxon>
        <taxon>Nocardioidaceae</taxon>
        <taxon>Tenggerimyces</taxon>
    </lineage>
</organism>
<keyword evidence="2" id="KW-0012">Acyltransferase</keyword>
<dbReference type="EMBL" id="JBHRZH010000043">
    <property type="protein sequence ID" value="MFC3765762.1"/>
    <property type="molecule type" value="Genomic_DNA"/>
</dbReference>
<dbReference type="InterPro" id="IPR051531">
    <property type="entry name" value="N-acetyltransferase"/>
</dbReference>
<keyword evidence="3" id="KW-1185">Reference proteome</keyword>
<accession>A0ABV7YMZ5</accession>
<name>A0ABV7YMZ5_9ACTN</name>
<gene>
    <name evidence="2" type="ORF">ACFOUW_33350</name>
</gene>
<dbReference type="PANTHER" id="PTHR43792">
    <property type="entry name" value="GNAT FAMILY, PUTATIVE (AFU_ORTHOLOGUE AFUA_3G00765)-RELATED-RELATED"/>
    <property type="match status" value="1"/>
</dbReference>
<dbReference type="PROSITE" id="PS51186">
    <property type="entry name" value="GNAT"/>
    <property type="match status" value="1"/>
</dbReference>
<dbReference type="SUPFAM" id="SSF55729">
    <property type="entry name" value="Acyl-CoA N-acyltransferases (Nat)"/>
    <property type="match status" value="1"/>
</dbReference>
<evidence type="ECO:0000313" key="3">
    <source>
        <dbReference type="Proteomes" id="UP001595699"/>
    </source>
</evidence>
<dbReference type="PANTHER" id="PTHR43792:SF1">
    <property type="entry name" value="N-ACETYLTRANSFERASE DOMAIN-CONTAINING PROTEIN"/>
    <property type="match status" value="1"/>
</dbReference>
<evidence type="ECO:0000259" key="1">
    <source>
        <dbReference type="PROSITE" id="PS51186"/>
    </source>
</evidence>
<protein>
    <submittedName>
        <fullName evidence="2">GNAT family N-acetyltransferase</fullName>
        <ecNumber evidence="2">2.3.-.-</ecNumber>
    </submittedName>
</protein>
<proteinExistence type="predicted"/>
<dbReference type="Proteomes" id="UP001595699">
    <property type="component" value="Unassembled WGS sequence"/>
</dbReference>
<dbReference type="Pfam" id="PF13302">
    <property type="entry name" value="Acetyltransf_3"/>
    <property type="match status" value="1"/>
</dbReference>
<keyword evidence="2" id="KW-0808">Transferase</keyword>
<dbReference type="Gene3D" id="3.40.630.30">
    <property type="match status" value="1"/>
</dbReference>
<dbReference type="GO" id="GO:0016746">
    <property type="term" value="F:acyltransferase activity"/>
    <property type="evidence" value="ECO:0007669"/>
    <property type="project" value="UniProtKB-KW"/>
</dbReference>
<feature type="domain" description="N-acetyltransferase" evidence="1">
    <location>
        <begin position="7"/>
        <end position="176"/>
    </location>
</feature>
<dbReference type="InterPro" id="IPR016181">
    <property type="entry name" value="Acyl_CoA_acyltransferase"/>
</dbReference>
<comment type="caution">
    <text evidence="2">The sequence shown here is derived from an EMBL/GenBank/DDBJ whole genome shotgun (WGS) entry which is preliminary data.</text>
</comment>
<reference evidence="3" key="1">
    <citation type="journal article" date="2019" name="Int. J. Syst. Evol. Microbiol.">
        <title>The Global Catalogue of Microorganisms (GCM) 10K type strain sequencing project: providing services to taxonomists for standard genome sequencing and annotation.</title>
        <authorList>
            <consortium name="The Broad Institute Genomics Platform"/>
            <consortium name="The Broad Institute Genome Sequencing Center for Infectious Disease"/>
            <person name="Wu L."/>
            <person name="Ma J."/>
        </authorList>
    </citation>
    <scope>NUCLEOTIDE SEQUENCE [LARGE SCALE GENOMIC DNA]</scope>
    <source>
        <strain evidence="3">CGMCC 4.7241</strain>
    </source>
</reference>